<organism evidence="2 3">
    <name type="scientific">Allosphingosinicella indica</name>
    <dbReference type="NCBI Taxonomy" id="941907"/>
    <lineage>
        <taxon>Bacteria</taxon>
        <taxon>Pseudomonadati</taxon>
        <taxon>Pseudomonadota</taxon>
        <taxon>Alphaproteobacteria</taxon>
        <taxon>Sphingomonadales</taxon>
        <taxon>Sphingomonadaceae</taxon>
        <taxon>Allosphingosinicella</taxon>
    </lineage>
</organism>
<gene>
    <name evidence="2" type="ORF">SAMN06295910_2229</name>
</gene>
<feature type="region of interest" description="Disordered" evidence="1">
    <location>
        <begin position="1"/>
        <end position="121"/>
    </location>
</feature>
<dbReference type="AlphaFoldDB" id="A0A1X7GT32"/>
<feature type="compositionally biased region" description="Basic and acidic residues" evidence="1">
    <location>
        <begin position="51"/>
        <end position="75"/>
    </location>
</feature>
<keyword evidence="3" id="KW-1185">Reference proteome</keyword>
<evidence type="ECO:0000256" key="1">
    <source>
        <dbReference type="SAM" id="MobiDB-lite"/>
    </source>
</evidence>
<dbReference type="Proteomes" id="UP000192934">
    <property type="component" value="Chromosome I"/>
</dbReference>
<name>A0A1X7GT32_9SPHN</name>
<feature type="compositionally biased region" description="Basic and acidic residues" evidence="1">
    <location>
        <begin position="1"/>
        <end position="10"/>
    </location>
</feature>
<evidence type="ECO:0000313" key="3">
    <source>
        <dbReference type="Proteomes" id="UP000192934"/>
    </source>
</evidence>
<proteinExistence type="predicted"/>
<accession>A0A1X7GT32</accession>
<dbReference type="EMBL" id="LT840185">
    <property type="protein sequence ID" value="SMF74316.1"/>
    <property type="molecule type" value="Genomic_DNA"/>
</dbReference>
<sequence>MDEGVRDYSQRRQFHQALQHQGVHQPDEQQRKRNARFPLQPVECAAIGGATREKRQREQVGADGEEAQHRPDRVDSTSPGLQQINEVEQNPARRESRNQTRGDPPDRHRCPFLPPEKAIAV</sequence>
<feature type="compositionally biased region" description="Basic and acidic residues" evidence="1">
    <location>
        <begin position="91"/>
        <end position="109"/>
    </location>
</feature>
<protein>
    <submittedName>
        <fullName evidence="2">Uncharacterized protein</fullName>
    </submittedName>
</protein>
<feature type="compositionally biased region" description="Polar residues" evidence="1">
    <location>
        <begin position="76"/>
        <end position="88"/>
    </location>
</feature>
<reference evidence="3" key="1">
    <citation type="submission" date="2017-04" db="EMBL/GenBank/DDBJ databases">
        <authorList>
            <person name="Varghese N."/>
            <person name="Submissions S."/>
        </authorList>
    </citation>
    <scope>NUCLEOTIDE SEQUENCE [LARGE SCALE GENOMIC DNA]</scope>
    <source>
        <strain evidence="3">Dd16</strain>
    </source>
</reference>
<evidence type="ECO:0000313" key="2">
    <source>
        <dbReference type="EMBL" id="SMF74316.1"/>
    </source>
</evidence>